<keyword evidence="2" id="KW-1185">Reference proteome</keyword>
<evidence type="ECO:0000313" key="2">
    <source>
        <dbReference type="Proteomes" id="UP001143856"/>
    </source>
</evidence>
<dbReference type="EMBL" id="JAPDGR010000919">
    <property type="protein sequence ID" value="KAJ2986626.1"/>
    <property type="molecule type" value="Genomic_DNA"/>
</dbReference>
<evidence type="ECO:0000313" key="1">
    <source>
        <dbReference type="EMBL" id="KAJ2986626.1"/>
    </source>
</evidence>
<proteinExistence type="predicted"/>
<sequence length="171" mass="19554">MTAQTPQAQRAPYSNDPGREADLFVPGRSWALCFFLGQDPQVQEFRPPQSGFLANQFVAVYVPYETLFAFTYRWTNSVPALRNPSGHCRLIIMTCDNAGKPREPLFTYTIYARNALEYHNGYFKFVGDLTELAIQGQFYPGTYFIYCEFYKGAVETDLPDAMYTTGIIELF</sequence>
<protein>
    <submittedName>
        <fullName evidence="1">Uncharacterized protein</fullName>
    </submittedName>
</protein>
<dbReference type="Proteomes" id="UP001143856">
    <property type="component" value="Unassembled WGS sequence"/>
</dbReference>
<organism evidence="1 2">
    <name type="scientific">Xylaria curta</name>
    <dbReference type="NCBI Taxonomy" id="42375"/>
    <lineage>
        <taxon>Eukaryota</taxon>
        <taxon>Fungi</taxon>
        <taxon>Dikarya</taxon>
        <taxon>Ascomycota</taxon>
        <taxon>Pezizomycotina</taxon>
        <taxon>Sordariomycetes</taxon>
        <taxon>Xylariomycetidae</taxon>
        <taxon>Xylariales</taxon>
        <taxon>Xylariaceae</taxon>
        <taxon>Xylaria</taxon>
    </lineage>
</organism>
<accession>A0ACC1P4X8</accession>
<reference evidence="1" key="1">
    <citation type="submission" date="2022-10" db="EMBL/GenBank/DDBJ databases">
        <title>Genome Sequence of Xylaria curta.</title>
        <authorList>
            <person name="Buettner E."/>
        </authorList>
    </citation>
    <scope>NUCLEOTIDE SEQUENCE</scope>
    <source>
        <strain evidence="1">Babe10</strain>
    </source>
</reference>
<name>A0ACC1P4X8_9PEZI</name>
<gene>
    <name evidence="1" type="ORF">NUW58_g4936</name>
</gene>
<comment type="caution">
    <text evidence="1">The sequence shown here is derived from an EMBL/GenBank/DDBJ whole genome shotgun (WGS) entry which is preliminary data.</text>
</comment>